<dbReference type="InterPro" id="IPR024467">
    <property type="entry name" value="Xre/MbcA/ParS-like_toxin-bd"/>
</dbReference>
<name>A0A327R2S3_9BACT</name>
<evidence type="ECO:0000313" key="3">
    <source>
        <dbReference type="EMBL" id="RAJ10990.1"/>
    </source>
</evidence>
<dbReference type="EMBL" id="QLLL01000001">
    <property type="protein sequence ID" value="RAJ10990.1"/>
    <property type="molecule type" value="Genomic_DNA"/>
</dbReference>
<accession>A0A327R2S3</accession>
<keyword evidence="4" id="KW-1185">Reference proteome</keyword>
<dbReference type="OrthoDB" id="5770459at2"/>
<dbReference type="InterPro" id="IPR011979">
    <property type="entry name" value="Antitox_Xre"/>
</dbReference>
<dbReference type="Pfam" id="PF20432">
    <property type="entry name" value="Xre-like-HTH"/>
    <property type="match status" value="1"/>
</dbReference>
<dbReference type="AlphaFoldDB" id="A0A327R2S3"/>
<organism evidence="3 4">
    <name type="scientific">Chitinophaga skermanii</name>
    <dbReference type="NCBI Taxonomy" id="331697"/>
    <lineage>
        <taxon>Bacteria</taxon>
        <taxon>Pseudomonadati</taxon>
        <taxon>Bacteroidota</taxon>
        <taxon>Chitinophagia</taxon>
        <taxon>Chitinophagales</taxon>
        <taxon>Chitinophagaceae</taxon>
        <taxon>Chitinophaga</taxon>
    </lineage>
</organism>
<evidence type="ECO:0000259" key="2">
    <source>
        <dbReference type="Pfam" id="PF20432"/>
    </source>
</evidence>
<evidence type="ECO:0000313" key="4">
    <source>
        <dbReference type="Proteomes" id="UP000249547"/>
    </source>
</evidence>
<sequence length="157" mass="17381">MKVAAKKSSTQKAPTKGKVVYMILGGEKNIHRAVNSELDYLDLSIHGIPKSSIISIAEYLDIPMKDMADLVNLSPKTLERKKNTDLLSEVVSSQAIEIASTIAHGIEVFDDMETFKHWLNKENRAIAGKKPLEIMNTATGLKIINTILTRIEEGVYS</sequence>
<dbReference type="RefSeq" id="WP_111596097.1">
    <property type="nucleotide sequence ID" value="NZ_QLLL01000001.1"/>
</dbReference>
<dbReference type="InterPro" id="IPR046847">
    <property type="entry name" value="Xre-like_HTH"/>
</dbReference>
<dbReference type="Proteomes" id="UP000249547">
    <property type="component" value="Unassembled WGS sequence"/>
</dbReference>
<evidence type="ECO:0000259" key="1">
    <source>
        <dbReference type="Pfam" id="PF09722"/>
    </source>
</evidence>
<gene>
    <name evidence="3" type="ORF">LX64_00597</name>
</gene>
<dbReference type="NCBIfam" id="TIGR02293">
    <property type="entry name" value="TAS_TIGR02293"/>
    <property type="match status" value="1"/>
</dbReference>
<protein>
    <submittedName>
        <fullName evidence="3">Putative toxin-antitoxin system antitoxin component (TIGR02293 family)</fullName>
    </submittedName>
</protein>
<reference evidence="3 4" key="1">
    <citation type="submission" date="2018-06" db="EMBL/GenBank/DDBJ databases">
        <title>Genomic Encyclopedia of Archaeal and Bacterial Type Strains, Phase II (KMG-II): from individual species to whole genera.</title>
        <authorList>
            <person name="Goeker M."/>
        </authorList>
    </citation>
    <scope>NUCLEOTIDE SEQUENCE [LARGE SCALE GENOMIC DNA]</scope>
    <source>
        <strain evidence="3 4">DSM 23857</strain>
    </source>
</reference>
<feature type="domain" description="Antitoxin Xre-like helix-turn-helix" evidence="2">
    <location>
        <begin position="44"/>
        <end position="99"/>
    </location>
</feature>
<dbReference type="Pfam" id="PF09722">
    <property type="entry name" value="Xre_MbcA_ParS_C"/>
    <property type="match status" value="1"/>
</dbReference>
<proteinExistence type="predicted"/>
<feature type="domain" description="Antitoxin Xre/MbcA/ParS-like toxin-binding" evidence="1">
    <location>
        <begin position="105"/>
        <end position="154"/>
    </location>
</feature>
<comment type="caution">
    <text evidence="3">The sequence shown here is derived from an EMBL/GenBank/DDBJ whole genome shotgun (WGS) entry which is preliminary data.</text>
</comment>
<dbReference type="GO" id="GO:0003677">
    <property type="term" value="F:DNA binding"/>
    <property type="evidence" value="ECO:0007669"/>
    <property type="project" value="InterPro"/>
</dbReference>